<reference evidence="2" key="1">
    <citation type="journal article" date="2019" name="Int. J. Syst. Evol. Microbiol.">
        <title>The Global Catalogue of Microorganisms (GCM) 10K type strain sequencing project: providing services to taxonomists for standard genome sequencing and annotation.</title>
        <authorList>
            <consortium name="The Broad Institute Genomics Platform"/>
            <consortium name="The Broad Institute Genome Sequencing Center for Infectious Disease"/>
            <person name="Wu L."/>
            <person name="Ma J."/>
        </authorList>
    </citation>
    <scope>NUCLEOTIDE SEQUENCE [LARGE SCALE GENOMIC DNA]</scope>
    <source>
        <strain evidence="2">JCM 17329</strain>
    </source>
</reference>
<dbReference type="Proteomes" id="UP001501479">
    <property type="component" value="Unassembled WGS sequence"/>
</dbReference>
<protein>
    <recommendedName>
        <fullName evidence="3">Transposase IS4-like domain-containing protein</fullName>
    </recommendedName>
</protein>
<evidence type="ECO:0000313" key="2">
    <source>
        <dbReference type="Proteomes" id="UP001501479"/>
    </source>
</evidence>
<evidence type="ECO:0008006" key="3">
    <source>
        <dbReference type="Google" id="ProtNLM"/>
    </source>
</evidence>
<evidence type="ECO:0000313" key="1">
    <source>
        <dbReference type="EMBL" id="GAA3707806.1"/>
    </source>
</evidence>
<gene>
    <name evidence="1" type="ORF">GCM10022421_13410</name>
</gene>
<dbReference type="InterPro" id="IPR051698">
    <property type="entry name" value="Transposase_11-like"/>
</dbReference>
<organism evidence="1 2">
    <name type="scientific">Oceanisphaera sediminis</name>
    <dbReference type="NCBI Taxonomy" id="981381"/>
    <lineage>
        <taxon>Bacteria</taxon>
        <taxon>Pseudomonadati</taxon>
        <taxon>Pseudomonadota</taxon>
        <taxon>Gammaproteobacteria</taxon>
        <taxon>Aeromonadales</taxon>
        <taxon>Aeromonadaceae</taxon>
        <taxon>Oceanisphaera</taxon>
    </lineage>
</organism>
<dbReference type="NCBIfam" id="NF033564">
    <property type="entry name" value="transpos_ISAs1"/>
    <property type="match status" value="1"/>
</dbReference>
<dbReference type="PANTHER" id="PTHR30298">
    <property type="entry name" value="H REPEAT-ASSOCIATED PREDICTED TRANSPOSASE"/>
    <property type="match status" value="1"/>
</dbReference>
<name>A0ABP7DR89_9GAMM</name>
<dbReference type="PANTHER" id="PTHR30298:SF0">
    <property type="entry name" value="PROTEIN YBFL-RELATED"/>
    <property type="match status" value="1"/>
</dbReference>
<proteinExistence type="predicted"/>
<comment type="caution">
    <text evidence="1">The sequence shown here is derived from an EMBL/GenBank/DDBJ whole genome shotgun (WGS) entry which is preliminary data.</text>
</comment>
<sequence>MVIESLLEALLNWVNELRTHRGKPIIAFDGKVLRRSYRNNVAQAVQLVTVYDTENGLVLTQKATSSKKGEITTVREMLDVLNLKGAVVAPNALYCQCSTSGWRSTFLEFRGAGMPTMG</sequence>
<dbReference type="InterPro" id="IPR047647">
    <property type="entry name" value="ISAs1_transpos"/>
</dbReference>
<accession>A0ABP7DR89</accession>
<keyword evidence="2" id="KW-1185">Reference proteome</keyword>
<dbReference type="EMBL" id="BAABDS010000022">
    <property type="protein sequence ID" value="GAA3707806.1"/>
    <property type="molecule type" value="Genomic_DNA"/>
</dbReference>